<name>A0A9D1H4U9_9FIRM</name>
<keyword evidence="2" id="KW-0326">Glycosidase</keyword>
<reference evidence="4" key="1">
    <citation type="submission" date="2020-10" db="EMBL/GenBank/DDBJ databases">
        <authorList>
            <person name="Gilroy R."/>
        </authorList>
    </citation>
    <scope>NUCLEOTIDE SEQUENCE</scope>
    <source>
        <strain evidence="4">ChiBcec7-5410</strain>
    </source>
</reference>
<dbReference type="InterPro" id="IPR001910">
    <property type="entry name" value="Inosine/uridine_hydrolase_dom"/>
</dbReference>
<accession>A0A9D1H4U9</accession>
<evidence type="ECO:0000256" key="2">
    <source>
        <dbReference type="ARBA" id="ARBA00023295"/>
    </source>
</evidence>
<dbReference type="PANTHER" id="PTHR12304">
    <property type="entry name" value="INOSINE-URIDINE PREFERRING NUCLEOSIDE HYDROLASE"/>
    <property type="match status" value="1"/>
</dbReference>
<dbReference type="AlphaFoldDB" id="A0A9D1H4U9"/>
<proteinExistence type="predicted"/>
<sequence>MFENNYLFQVPENKKVRVIVHADAKNEADDQFAIAHHLMTPREIVTGIIGGHFEKNPRQYPQMYPDGETARASVVEIEKVVDLMGLTGQVRIAQGAPHSMPDEKTPVPSDGAQMIIDEALKDDPHELYVVCQGAVTDVASAILMCPEIQDRMTVVWIGGGMYPMGGQEFNLLMDINAANVLFCSRVPLWQVPMNVYKHPAVSLAELQVNVAPYGKIGRYLVQQMIDFNNEFTKFQRWPHGESWGLGDQATVTVLLEEYERYNWDWVPAPRVDGRSMNYIHNQNNRPIRVYHTIDARLTLADFYAKLKINFPNQND</sequence>
<evidence type="ECO:0000313" key="5">
    <source>
        <dbReference type="Proteomes" id="UP000824160"/>
    </source>
</evidence>
<evidence type="ECO:0000256" key="1">
    <source>
        <dbReference type="ARBA" id="ARBA00022801"/>
    </source>
</evidence>
<protein>
    <submittedName>
        <fullName evidence="4">Nucleoside hydrolase</fullName>
    </submittedName>
</protein>
<dbReference type="GO" id="GO:0008477">
    <property type="term" value="F:purine nucleosidase activity"/>
    <property type="evidence" value="ECO:0007669"/>
    <property type="project" value="TreeGrafter"/>
</dbReference>
<comment type="caution">
    <text evidence="4">The sequence shown here is derived from an EMBL/GenBank/DDBJ whole genome shotgun (WGS) entry which is preliminary data.</text>
</comment>
<dbReference type="GO" id="GO:0005829">
    <property type="term" value="C:cytosol"/>
    <property type="evidence" value="ECO:0007669"/>
    <property type="project" value="TreeGrafter"/>
</dbReference>
<dbReference type="Gene3D" id="3.90.245.10">
    <property type="entry name" value="Ribonucleoside hydrolase-like"/>
    <property type="match status" value="1"/>
</dbReference>
<dbReference type="SUPFAM" id="SSF53590">
    <property type="entry name" value="Nucleoside hydrolase"/>
    <property type="match status" value="1"/>
</dbReference>
<dbReference type="InterPro" id="IPR036452">
    <property type="entry name" value="Ribo_hydro-like"/>
</dbReference>
<dbReference type="InterPro" id="IPR023186">
    <property type="entry name" value="IUNH"/>
</dbReference>
<gene>
    <name evidence="4" type="ORF">IAC43_01995</name>
</gene>
<dbReference type="PANTHER" id="PTHR12304:SF4">
    <property type="entry name" value="URIDINE NUCLEOSIDASE"/>
    <property type="match status" value="1"/>
</dbReference>
<evidence type="ECO:0000313" key="4">
    <source>
        <dbReference type="EMBL" id="HIT93935.1"/>
    </source>
</evidence>
<keyword evidence="1 4" id="KW-0378">Hydrolase</keyword>
<feature type="domain" description="Inosine/uridine-preferring nucleoside hydrolase" evidence="3">
    <location>
        <begin position="92"/>
        <end position="257"/>
    </location>
</feature>
<reference evidence="4" key="2">
    <citation type="journal article" date="2021" name="PeerJ">
        <title>Extensive microbial diversity within the chicken gut microbiome revealed by metagenomics and culture.</title>
        <authorList>
            <person name="Gilroy R."/>
            <person name="Ravi A."/>
            <person name="Getino M."/>
            <person name="Pursley I."/>
            <person name="Horton D.L."/>
            <person name="Alikhan N.F."/>
            <person name="Baker D."/>
            <person name="Gharbi K."/>
            <person name="Hall N."/>
            <person name="Watson M."/>
            <person name="Adriaenssens E.M."/>
            <person name="Foster-Nyarko E."/>
            <person name="Jarju S."/>
            <person name="Secka A."/>
            <person name="Antonio M."/>
            <person name="Oren A."/>
            <person name="Chaudhuri R.R."/>
            <person name="La Ragione R."/>
            <person name="Hildebrand F."/>
            <person name="Pallen M.J."/>
        </authorList>
    </citation>
    <scope>NUCLEOTIDE SEQUENCE</scope>
    <source>
        <strain evidence="4">ChiBcec7-5410</strain>
    </source>
</reference>
<organism evidence="4 5">
    <name type="scientific">Candidatus Faecivivens stercoripullorum</name>
    <dbReference type="NCBI Taxonomy" id="2840805"/>
    <lineage>
        <taxon>Bacteria</taxon>
        <taxon>Bacillati</taxon>
        <taxon>Bacillota</taxon>
        <taxon>Clostridia</taxon>
        <taxon>Eubacteriales</taxon>
        <taxon>Oscillospiraceae</taxon>
        <taxon>Oscillospiraceae incertae sedis</taxon>
        <taxon>Candidatus Faecivivens</taxon>
    </lineage>
</organism>
<dbReference type="Pfam" id="PF01156">
    <property type="entry name" value="IU_nuc_hydro"/>
    <property type="match status" value="1"/>
</dbReference>
<evidence type="ECO:0000259" key="3">
    <source>
        <dbReference type="Pfam" id="PF01156"/>
    </source>
</evidence>
<dbReference type="GO" id="GO:0006152">
    <property type="term" value="P:purine nucleoside catabolic process"/>
    <property type="evidence" value="ECO:0007669"/>
    <property type="project" value="TreeGrafter"/>
</dbReference>
<dbReference type="Proteomes" id="UP000824160">
    <property type="component" value="Unassembled WGS sequence"/>
</dbReference>
<dbReference type="EMBL" id="DVLW01000052">
    <property type="protein sequence ID" value="HIT93935.1"/>
    <property type="molecule type" value="Genomic_DNA"/>
</dbReference>